<evidence type="ECO:0000313" key="2">
    <source>
        <dbReference type="EMBL" id="WMT02827.1"/>
    </source>
</evidence>
<protein>
    <submittedName>
        <fullName evidence="2">Uncharacterized protein</fullName>
    </submittedName>
</protein>
<feature type="compositionally biased region" description="Basic and acidic residues" evidence="1">
    <location>
        <begin position="124"/>
        <end position="133"/>
    </location>
</feature>
<name>A0ABY9P6Y7_9GAMM</name>
<dbReference type="RefSeq" id="WP_309151763.1">
    <property type="nucleotide sequence ID" value="NZ_CP133568.1"/>
</dbReference>
<dbReference type="EMBL" id="CP133568">
    <property type="protein sequence ID" value="WMT02827.1"/>
    <property type="molecule type" value="Genomic_DNA"/>
</dbReference>
<feature type="compositionally biased region" description="Basic residues" evidence="1">
    <location>
        <begin position="29"/>
        <end position="40"/>
    </location>
</feature>
<evidence type="ECO:0000256" key="1">
    <source>
        <dbReference type="SAM" id="MobiDB-lite"/>
    </source>
</evidence>
<accession>A0ABY9P6Y7</accession>
<proteinExistence type="predicted"/>
<evidence type="ECO:0000313" key="3">
    <source>
        <dbReference type="Proteomes" id="UP001229313"/>
    </source>
</evidence>
<keyword evidence="3" id="KW-1185">Reference proteome</keyword>
<dbReference type="Proteomes" id="UP001229313">
    <property type="component" value="Chromosome"/>
</dbReference>
<feature type="region of interest" description="Disordered" evidence="1">
    <location>
        <begin position="28"/>
        <end position="53"/>
    </location>
</feature>
<reference evidence="2 3" key="1">
    <citation type="submission" date="2023-08" db="EMBL/GenBank/DDBJ databases">
        <title>The whole genome sequence of Lysobacter yananisis.</title>
        <authorList>
            <person name="Sun H."/>
        </authorList>
    </citation>
    <scope>NUCLEOTIDE SEQUENCE [LARGE SCALE GENOMIC DNA]</scope>
    <source>
        <strain evidence="2 3">SNNU513</strain>
    </source>
</reference>
<organism evidence="2 3">
    <name type="scientific">Lysobacter yananisis</name>
    <dbReference type="NCBI Taxonomy" id="1003114"/>
    <lineage>
        <taxon>Bacteria</taxon>
        <taxon>Pseudomonadati</taxon>
        <taxon>Pseudomonadota</taxon>
        <taxon>Gammaproteobacteria</taxon>
        <taxon>Lysobacterales</taxon>
        <taxon>Lysobacteraceae</taxon>
        <taxon>Lysobacter</taxon>
    </lineage>
</organism>
<feature type="region of interest" description="Disordered" evidence="1">
    <location>
        <begin position="96"/>
        <end position="133"/>
    </location>
</feature>
<gene>
    <name evidence="2" type="ORF">RDV84_23160</name>
</gene>
<sequence>MQAIPRATGICAPVDSDVLGYIGLAQGKRVGKQGQRRRGARDRGDHDQGGPDFLRVAHPFPDDPTACTSAVLHRTPPNAPELADSGEAVLPTLPKRHRWPEPSHFRQPAQRRAGVGSMHAPSARRGDPAQDHGVEMDMNREKAEQVAAHLAAGMLASGQYAMSEDTGGDAEFVASLYNAIVDKLVAARAGDAGG</sequence>